<gene>
    <name evidence="3" type="ORF">FHS81_000032</name>
</gene>
<feature type="transmembrane region" description="Helical" evidence="1">
    <location>
        <begin position="364"/>
        <end position="385"/>
    </location>
</feature>
<dbReference type="Proteomes" id="UP000537592">
    <property type="component" value="Unassembled WGS sequence"/>
</dbReference>
<dbReference type="RefSeq" id="WP_183750032.1">
    <property type="nucleotide sequence ID" value="NZ_JACICC010000001.1"/>
</dbReference>
<dbReference type="EMBL" id="JACICC010000001">
    <property type="protein sequence ID" value="MBB3807978.1"/>
    <property type="molecule type" value="Genomic_DNA"/>
</dbReference>
<keyword evidence="1" id="KW-1133">Transmembrane helix</keyword>
<dbReference type="InterPro" id="IPR037257">
    <property type="entry name" value="T2SS_E_N_sf"/>
</dbReference>
<protein>
    <submittedName>
        <fullName evidence="3">Adsorption protein B</fullName>
    </submittedName>
</protein>
<evidence type="ECO:0000313" key="3">
    <source>
        <dbReference type="EMBL" id="MBB3807978.1"/>
    </source>
</evidence>
<dbReference type="AlphaFoldDB" id="A0A7W6EE11"/>
<organism evidence="3 4">
    <name type="scientific">Pseudochelatococcus contaminans</name>
    <dbReference type="NCBI Taxonomy" id="1538103"/>
    <lineage>
        <taxon>Bacteria</taxon>
        <taxon>Pseudomonadati</taxon>
        <taxon>Pseudomonadota</taxon>
        <taxon>Alphaproteobacteria</taxon>
        <taxon>Hyphomicrobiales</taxon>
        <taxon>Chelatococcaceae</taxon>
        <taxon>Pseudochelatococcus</taxon>
    </lineage>
</organism>
<reference evidence="3 4" key="1">
    <citation type="submission" date="2020-08" db="EMBL/GenBank/DDBJ databases">
        <title>Genomic Encyclopedia of Type Strains, Phase IV (KMG-IV): sequencing the most valuable type-strain genomes for metagenomic binning, comparative biology and taxonomic classification.</title>
        <authorList>
            <person name="Goeker M."/>
        </authorList>
    </citation>
    <scope>NUCLEOTIDE SEQUENCE [LARGE SCALE GENOMIC DNA]</scope>
    <source>
        <strain evidence="3 4">DSM 28760</strain>
    </source>
</reference>
<feature type="transmembrane region" description="Helical" evidence="1">
    <location>
        <begin position="405"/>
        <end position="422"/>
    </location>
</feature>
<proteinExistence type="predicted"/>
<name>A0A7W6EE11_9HYPH</name>
<dbReference type="InterPro" id="IPR001173">
    <property type="entry name" value="Glyco_trans_2-like"/>
</dbReference>
<dbReference type="InterPro" id="IPR029044">
    <property type="entry name" value="Nucleotide-diphossugar_trans"/>
</dbReference>
<evidence type="ECO:0000313" key="4">
    <source>
        <dbReference type="Proteomes" id="UP000537592"/>
    </source>
</evidence>
<evidence type="ECO:0000256" key="1">
    <source>
        <dbReference type="SAM" id="Phobius"/>
    </source>
</evidence>
<dbReference type="SUPFAM" id="SSF53448">
    <property type="entry name" value="Nucleotide-diphospho-sugar transferases"/>
    <property type="match status" value="1"/>
</dbReference>
<dbReference type="Pfam" id="PF13632">
    <property type="entry name" value="Glyco_trans_2_3"/>
    <property type="match status" value="1"/>
</dbReference>
<dbReference type="NCBIfam" id="NF011305">
    <property type="entry name" value="PRK14716.1-3"/>
    <property type="match status" value="1"/>
</dbReference>
<dbReference type="Gene3D" id="3.90.550.10">
    <property type="entry name" value="Spore Coat Polysaccharide Biosynthesis Protein SpsA, Chain A"/>
    <property type="match status" value="1"/>
</dbReference>
<evidence type="ECO:0000259" key="2">
    <source>
        <dbReference type="Pfam" id="PF13632"/>
    </source>
</evidence>
<sequence length="710" mass="81392">MSLYWPYAVADYYATLETLAVVAALIILISSIDDLFIDGWFWAREIWRSLTIKRWYQPLREEQLLEKPEQPIAIMVPAWLEYDVIAPMLENMVQTLDYRAYTIFVGTYRNDSRTIAEVERMRLRYRQLVRVEVPHDGPTCKADCLNWVVQAIFRHEKILGIEFAGVILHDSEDVLHPLELKFFNYLLPRMDLIQIPVNSLEREWYEFVVGVYMDEFAEWHGKDLVVRESMTGMVPSAGVGTCFSRRALLVLASEDNNEPFNTQTLTEDYDIGVRLAEHGMRCIIARFPTQYRVRRTPWFGFGKPRDETITMPLCVREYFPNTFTTSYRQKARWALGICFQGWAQLGWQGTLAERYLMLRDRKGMVTSFVTIFAYLLVLQFLVLEGARLFGFWSTAYPPLIYLEGWIKYLFIANGIVLALRVAQRMYFTGRTFGWEHALLAVPRMVVGNFVNFMAMSRAWKLYLQHVLLGRPLVWDKTMHDFPTGDGLVLDRKRLGALLVSWHVIDEKTVEQVLDKQKAVPLPLGSLLVREGLIDESTIAEAVAFQSSLERLDVEDIGSLLAKNALPLELAVRWRVLPLRGNGEIMLGVSTPIDEAGEKQIEAAIGYMPRQFILRDSQISSGLRLLLAHRGVRGDIHPEATDVPLLGDILVEIGGIKPEVVSEAMQNYVSQRDGRVGEYFLSHGIITRENLDAAIAEQRRRAAESRASLNP</sequence>
<dbReference type="SUPFAM" id="SSF160246">
    <property type="entry name" value="EspE N-terminal domain-like"/>
    <property type="match status" value="1"/>
</dbReference>
<feature type="domain" description="Glycosyltransferase 2-like" evidence="2">
    <location>
        <begin position="166"/>
        <end position="382"/>
    </location>
</feature>
<dbReference type="NCBIfam" id="NF012033">
    <property type="entry name" value="PRK15489.1"/>
    <property type="match status" value="1"/>
</dbReference>
<accession>A0A7W6EE11</accession>
<keyword evidence="1" id="KW-0472">Membrane</keyword>
<keyword evidence="1" id="KW-0812">Transmembrane</keyword>
<keyword evidence="4" id="KW-1185">Reference proteome</keyword>
<feature type="transmembrane region" description="Helical" evidence="1">
    <location>
        <begin position="20"/>
        <end position="43"/>
    </location>
</feature>
<comment type="caution">
    <text evidence="3">The sequence shown here is derived from an EMBL/GenBank/DDBJ whole genome shotgun (WGS) entry which is preliminary data.</text>
</comment>